<dbReference type="Proteomes" id="UP000019402">
    <property type="component" value="Unassembled WGS sequence"/>
</dbReference>
<keyword evidence="3" id="KW-1185">Reference proteome</keyword>
<comment type="caution">
    <text evidence="2">The sequence shown here is derived from an EMBL/GenBank/DDBJ whole genome shotgun (WGS) entry which is preliminary data.</text>
</comment>
<name>W7Y7S0_9BACT</name>
<dbReference type="Pfam" id="PF11307">
    <property type="entry name" value="DUF3109"/>
    <property type="match status" value="1"/>
</dbReference>
<evidence type="ECO:0000313" key="2">
    <source>
        <dbReference type="EMBL" id="GAF03703.1"/>
    </source>
</evidence>
<gene>
    <name evidence="2" type="ORF">JCM21142_62382</name>
</gene>
<dbReference type="EMBL" id="BAMD01000029">
    <property type="protein sequence ID" value="GAF03703.1"/>
    <property type="molecule type" value="Genomic_DNA"/>
</dbReference>
<sequence length="195" mass="22190">MIQIDDKIISLELFTQKFICNIAKCHGICCVEGDSGAPLEEDEAKIIEKIYPDIKHLLSPEAIQVIEEEGTSVVDFEDELVTPIVHGKECVYTYFDQKGGVHCAIEMAWKQGLVDFRKPISCHLYPIRTKKLSQGEALNYDVWPICNDARTLGEREGVSVYRFLKEPLIRKYGEAFYEEMEESEKILNEKGLLGA</sequence>
<dbReference type="RefSeq" id="WP_027472262.1">
    <property type="nucleotide sequence ID" value="NZ_BAMD01000029.1"/>
</dbReference>
<organism evidence="2 3">
    <name type="scientific">Saccharicrinis fermentans DSM 9555 = JCM 21142</name>
    <dbReference type="NCBI Taxonomy" id="869213"/>
    <lineage>
        <taxon>Bacteria</taxon>
        <taxon>Pseudomonadati</taxon>
        <taxon>Bacteroidota</taxon>
        <taxon>Bacteroidia</taxon>
        <taxon>Marinilabiliales</taxon>
        <taxon>Marinilabiliaceae</taxon>
        <taxon>Saccharicrinis</taxon>
    </lineage>
</organism>
<dbReference type="AlphaFoldDB" id="W7Y7S0"/>
<dbReference type="STRING" id="869213.GCA_000517085_02725"/>
<evidence type="ECO:0000313" key="3">
    <source>
        <dbReference type="Proteomes" id="UP000019402"/>
    </source>
</evidence>
<comment type="similarity">
    <text evidence="1">Belongs to the Rv0495c family.</text>
</comment>
<accession>W7Y7S0</accession>
<evidence type="ECO:0000256" key="1">
    <source>
        <dbReference type="ARBA" id="ARBA00093770"/>
    </source>
</evidence>
<protein>
    <recommendedName>
        <fullName evidence="4">DUF3109 family protein</fullName>
    </recommendedName>
</protein>
<proteinExistence type="inferred from homology"/>
<dbReference type="eggNOG" id="COG0727">
    <property type="taxonomic scope" value="Bacteria"/>
</dbReference>
<evidence type="ECO:0008006" key="4">
    <source>
        <dbReference type="Google" id="ProtNLM"/>
    </source>
</evidence>
<reference evidence="2 3" key="1">
    <citation type="journal article" date="2014" name="Genome Announc.">
        <title>Draft Genome Sequence of Cytophaga fermentans JCM 21142T, a Facultative Anaerobe Isolated from Marine Mud.</title>
        <authorList>
            <person name="Starns D."/>
            <person name="Oshima K."/>
            <person name="Suda W."/>
            <person name="Iino T."/>
            <person name="Yuki M."/>
            <person name="Inoue J."/>
            <person name="Kitamura K."/>
            <person name="Iida T."/>
            <person name="Darby A."/>
            <person name="Hattori M."/>
            <person name="Ohkuma M."/>
        </authorList>
    </citation>
    <scope>NUCLEOTIDE SEQUENCE [LARGE SCALE GENOMIC DNA]</scope>
    <source>
        <strain evidence="2 3">JCM 21142</strain>
    </source>
</reference>
<dbReference type="InterPro" id="IPR021458">
    <property type="entry name" value="Rv0495c"/>
</dbReference>
<dbReference type="OrthoDB" id="597501at2"/>